<proteinExistence type="predicted"/>
<comment type="caution">
    <text evidence="1">The sequence shown here is derived from an EMBL/GenBank/DDBJ whole genome shotgun (WGS) entry which is preliminary data.</text>
</comment>
<protein>
    <submittedName>
        <fullName evidence="1">Uncharacterized protein</fullName>
    </submittedName>
</protein>
<feature type="non-terminal residue" evidence="1">
    <location>
        <position position="1"/>
    </location>
</feature>
<gene>
    <name evidence="1" type="ORF">S01H1_47425</name>
</gene>
<accession>X0WA24</accession>
<reference evidence="1" key="1">
    <citation type="journal article" date="2014" name="Front. Microbiol.">
        <title>High frequency of phylogenetically diverse reductive dehalogenase-homologous genes in deep subseafloor sedimentary metagenomes.</title>
        <authorList>
            <person name="Kawai M."/>
            <person name="Futagami T."/>
            <person name="Toyoda A."/>
            <person name="Takaki Y."/>
            <person name="Nishi S."/>
            <person name="Hori S."/>
            <person name="Arai W."/>
            <person name="Tsubouchi T."/>
            <person name="Morono Y."/>
            <person name="Uchiyama I."/>
            <person name="Ito T."/>
            <person name="Fujiyama A."/>
            <person name="Inagaki F."/>
            <person name="Takami H."/>
        </authorList>
    </citation>
    <scope>NUCLEOTIDE SEQUENCE</scope>
    <source>
        <strain evidence="1">Expedition CK06-06</strain>
    </source>
</reference>
<organism evidence="1">
    <name type="scientific">marine sediment metagenome</name>
    <dbReference type="NCBI Taxonomy" id="412755"/>
    <lineage>
        <taxon>unclassified sequences</taxon>
        <taxon>metagenomes</taxon>
        <taxon>ecological metagenomes</taxon>
    </lineage>
</organism>
<dbReference type="AlphaFoldDB" id="X0WA24"/>
<dbReference type="EMBL" id="BARS01030405">
    <property type="protein sequence ID" value="GAG21443.1"/>
    <property type="molecule type" value="Genomic_DNA"/>
</dbReference>
<sequence>HHLYSYIESCFYIKTLSLTFDLTLLPEPENNVPYFPTLKACVLSQCGGINAFPAPFDNG</sequence>
<evidence type="ECO:0000313" key="1">
    <source>
        <dbReference type="EMBL" id="GAG21443.1"/>
    </source>
</evidence>
<name>X0WA24_9ZZZZ</name>